<dbReference type="Gene3D" id="3.90.226.10">
    <property type="entry name" value="2-enoyl-CoA Hydratase, Chain A, domain 1"/>
    <property type="match status" value="1"/>
</dbReference>
<comment type="caution">
    <text evidence="4">The sequence shown here is derived from an EMBL/GenBank/DDBJ whole genome shotgun (WGS) entry which is preliminary data.</text>
</comment>
<dbReference type="InterPro" id="IPR018376">
    <property type="entry name" value="Enoyl-CoA_hyd/isom_CS"/>
</dbReference>
<sequence>MLPPAHPALGTDKMLSRKAGGVGWMIFNNPERHNAVSMEMWLAAEQILTDFAADPEVRVLVVTGAGGKAFVSGADISKFESERGSAEAVAAYQAQTAKVYEALADFPKPTIAAIRGHCIGGGSALAVCCDMRMATEKSTFGIPAAKLGLGYPLPGIRRLVHLVGPSFAKELFFSAKKFSAEDARIMGLVNRVVPDDALDALVEDYAATIAGNAPLTVASVKAIVAEALKPDPDEALCDRLVRGCFASQDYIEGRRAFMEKRAPQFTGS</sequence>
<reference evidence="4 5" key="1">
    <citation type="submission" date="2016-10" db="EMBL/GenBank/DDBJ databases">
        <title>Draft Genome sequence of Roseomonas sp. strain M3.</title>
        <authorList>
            <person name="Subhash Y."/>
            <person name="Lee S."/>
        </authorList>
    </citation>
    <scope>NUCLEOTIDE SEQUENCE [LARGE SCALE GENOMIC DNA]</scope>
    <source>
        <strain evidence="4 5">M3</strain>
    </source>
</reference>
<evidence type="ECO:0000256" key="3">
    <source>
        <dbReference type="RuleBase" id="RU003707"/>
    </source>
</evidence>
<evidence type="ECO:0000256" key="1">
    <source>
        <dbReference type="ARBA" id="ARBA00005254"/>
    </source>
</evidence>
<dbReference type="PANTHER" id="PTHR11941">
    <property type="entry name" value="ENOYL-COA HYDRATASE-RELATED"/>
    <property type="match status" value="1"/>
</dbReference>
<dbReference type="PROSITE" id="PS00166">
    <property type="entry name" value="ENOYL_COA_HYDRATASE"/>
    <property type="match status" value="1"/>
</dbReference>
<proteinExistence type="inferred from homology"/>
<name>A0A1V2H9V1_9PROT</name>
<dbReference type="OrthoDB" id="9795613at2"/>
<dbReference type="PANTHER" id="PTHR11941:SF54">
    <property type="entry name" value="ENOYL-COA HYDRATASE, MITOCHONDRIAL"/>
    <property type="match status" value="1"/>
</dbReference>
<dbReference type="Gene3D" id="1.10.12.10">
    <property type="entry name" value="Lyase 2-enoyl-coa Hydratase, Chain A, domain 2"/>
    <property type="match status" value="1"/>
</dbReference>
<dbReference type="InterPro" id="IPR014748">
    <property type="entry name" value="Enoyl-CoA_hydra_C"/>
</dbReference>
<dbReference type="AlphaFoldDB" id="A0A1V2H9V1"/>
<organism evidence="4 5">
    <name type="scientific">Teichococcus deserti</name>
    <dbReference type="NCBI Taxonomy" id="1817963"/>
    <lineage>
        <taxon>Bacteria</taxon>
        <taxon>Pseudomonadati</taxon>
        <taxon>Pseudomonadota</taxon>
        <taxon>Alphaproteobacteria</taxon>
        <taxon>Acetobacterales</taxon>
        <taxon>Roseomonadaceae</taxon>
        <taxon>Roseomonas</taxon>
    </lineage>
</organism>
<dbReference type="Pfam" id="PF00378">
    <property type="entry name" value="ECH_1"/>
    <property type="match status" value="1"/>
</dbReference>
<protein>
    <submittedName>
        <fullName evidence="4">Enoyl-CoA hydratase</fullName>
    </submittedName>
</protein>
<dbReference type="NCBIfam" id="NF004781">
    <property type="entry name" value="PRK06127.1"/>
    <property type="match status" value="1"/>
</dbReference>
<dbReference type="SUPFAM" id="SSF52096">
    <property type="entry name" value="ClpP/crotonase"/>
    <property type="match status" value="1"/>
</dbReference>
<dbReference type="CDD" id="cd06558">
    <property type="entry name" value="crotonase-like"/>
    <property type="match status" value="1"/>
</dbReference>
<evidence type="ECO:0000313" key="4">
    <source>
        <dbReference type="EMBL" id="ONG58705.1"/>
    </source>
</evidence>
<dbReference type="InterPro" id="IPR029045">
    <property type="entry name" value="ClpP/crotonase-like_dom_sf"/>
</dbReference>
<dbReference type="GO" id="GO:0006635">
    <property type="term" value="P:fatty acid beta-oxidation"/>
    <property type="evidence" value="ECO:0007669"/>
    <property type="project" value="TreeGrafter"/>
</dbReference>
<dbReference type="InterPro" id="IPR001753">
    <property type="entry name" value="Enoyl-CoA_hydra/iso"/>
</dbReference>
<evidence type="ECO:0000256" key="2">
    <source>
        <dbReference type="ARBA" id="ARBA00023239"/>
    </source>
</evidence>
<keyword evidence="5" id="KW-1185">Reference proteome</keyword>
<dbReference type="GO" id="GO:0016829">
    <property type="term" value="F:lyase activity"/>
    <property type="evidence" value="ECO:0007669"/>
    <property type="project" value="UniProtKB-KW"/>
</dbReference>
<evidence type="ECO:0000313" key="5">
    <source>
        <dbReference type="Proteomes" id="UP000188879"/>
    </source>
</evidence>
<comment type="similarity">
    <text evidence="1 3">Belongs to the enoyl-CoA hydratase/isomerase family.</text>
</comment>
<accession>A0A1V2H9V1</accession>
<keyword evidence="2" id="KW-0456">Lyase</keyword>
<dbReference type="EMBL" id="MLCO01000016">
    <property type="protein sequence ID" value="ONG58705.1"/>
    <property type="molecule type" value="Genomic_DNA"/>
</dbReference>
<gene>
    <name evidence="4" type="ORF">BKE38_02495</name>
</gene>
<dbReference type="Proteomes" id="UP000188879">
    <property type="component" value="Unassembled WGS sequence"/>
</dbReference>